<dbReference type="SUPFAM" id="SSF54631">
    <property type="entry name" value="CBS-domain pair"/>
    <property type="match status" value="1"/>
</dbReference>
<keyword evidence="7" id="KW-1185">Reference proteome</keyword>
<feature type="compositionally biased region" description="Polar residues" evidence="3">
    <location>
        <begin position="222"/>
        <end position="232"/>
    </location>
</feature>
<name>A0A9W6ZFX3_9STRA</name>
<proteinExistence type="predicted"/>
<keyword evidence="1" id="KW-0677">Repeat</keyword>
<evidence type="ECO:0000256" key="1">
    <source>
        <dbReference type="ARBA" id="ARBA00022737"/>
    </source>
</evidence>
<protein>
    <recommendedName>
        <fullName evidence="5">CBS domain-containing protein</fullName>
    </recommendedName>
</protein>
<dbReference type="PANTHER" id="PTHR48108">
    <property type="entry name" value="CBS DOMAIN-CONTAINING PROTEIN CBSX2, CHLOROPLASTIC"/>
    <property type="match status" value="1"/>
</dbReference>
<evidence type="ECO:0000256" key="4">
    <source>
        <dbReference type="SAM" id="Phobius"/>
    </source>
</evidence>
<feature type="transmembrane region" description="Helical" evidence="4">
    <location>
        <begin position="383"/>
        <end position="403"/>
    </location>
</feature>
<comment type="caution">
    <text evidence="6">The sequence shown here is derived from an EMBL/GenBank/DDBJ whole genome shotgun (WGS) entry which is preliminary data.</text>
</comment>
<gene>
    <name evidence="6" type="ORF">TrVE_jg3690</name>
</gene>
<dbReference type="InterPro" id="IPR046342">
    <property type="entry name" value="CBS_dom_sf"/>
</dbReference>
<organism evidence="6 7">
    <name type="scientific">Triparma verrucosa</name>
    <dbReference type="NCBI Taxonomy" id="1606542"/>
    <lineage>
        <taxon>Eukaryota</taxon>
        <taxon>Sar</taxon>
        <taxon>Stramenopiles</taxon>
        <taxon>Ochrophyta</taxon>
        <taxon>Bolidophyceae</taxon>
        <taxon>Parmales</taxon>
        <taxon>Triparmaceae</taxon>
        <taxon>Triparma</taxon>
    </lineage>
</organism>
<keyword evidence="4" id="KW-0472">Membrane</keyword>
<sequence length="407" mass="41927">KGSVVGLLDIAKCLYEAITKLEKLKEKEGETGGNGAANVDAALASLAGVGGAQAAALSQLLGPLLAKVVEGGGDGSVPTLRKVLSGRKAVRVSPGTNIRDTAIEMAEARKAALVVEDDALVGIFTFKDVMNRAVSKEMPLELTAVSSLMTPSPDSVLPDMDVIEALQTMHDNKFLNLPVVEEDGTVVGLVDVMDLISSVGGAEGWRSIFSSAMEADDEESETGSLHSMGSTVRSSRRPPPSQIHLPKHMSSRMSNYDRLPSSPGASEISHMARAVEAEFVFKIVDGQGNTHRIKSKSDDIEKLLTSVAGKMGGGVSAESLRLKFTDDEGDVVLISDDAGLKEAVELQRNAGSAALKLSVGVEGGSGGGGVPGGAGGALGDSNVLIGAAVGGLALCVGIAMVAFRPRR</sequence>
<evidence type="ECO:0000313" key="6">
    <source>
        <dbReference type="EMBL" id="GMH49345.1"/>
    </source>
</evidence>
<dbReference type="InterPro" id="IPR000644">
    <property type="entry name" value="CBS_dom"/>
</dbReference>
<evidence type="ECO:0000256" key="3">
    <source>
        <dbReference type="SAM" id="MobiDB-lite"/>
    </source>
</evidence>
<evidence type="ECO:0000313" key="7">
    <source>
        <dbReference type="Proteomes" id="UP001165160"/>
    </source>
</evidence>
<dbReference type="InterPro" id="IPR000270">
    <property type="entry name" value="PB1_dom"/>
</dbReference>
<keyword evidence="4" id="KW-1133">Transmembrane helix</keyword>
<dbReference type="SMART" id="SM00116">
    <property type="entry name" value="CBS"/>
    <property type="match status" value="2"/>
</dbReference>
<feature type="domain" description="CBS" evidence="5">
    <location>
        <begin position="149"/>
        <end position="208"/>
    </location>
</feature>
<dbReference type="Pfam" id="PF00564">
    <property type="entry name" value="PB1"/>
    <property type="match status" value="1"/>
</dbReference>
<accession>A0A9W6ZFX3</accession>
<dbReference type="Gene3D" id="3.10.580.10">
    <property type="entry name" value="CBS-domain"/>
    <property type="match status" value="1"/>
</dbReference>
<dbReference type="PANTHER" id="PTHR48108:SF26">
    <property type="entry name" value="CBS DOMAIN-CONTAINING PROTEIN DDB_G0289609"/>
    <property type="match status" value="1"/>
</dbReference>
<dbReference type="Pfam" id="PF00571">
    <property type="entry name" value="CBS"/>
    <property type="match status" value="2"/>
</dbReference>
<keyword evidence="4" id="KW-0812">Transmembrane</keyword>
<dbReference type="EMBL" id="BRXX01000594">
    <property type="protein sequence ID" value="GMH49345.1"/>
    <property type="molecule type" value="Genomic_DNA"/>
</dbReference>
<dbReference type="InterPro" id="IPR051462">
    <property type="entry name" value="CBS_domain-containing"/>
</dbReference>
<dbReference type="PROSITE" id="PS51371">
    <property type="entry name" value="CBS"/>
    <property type="match status" value="1"/>
</dbReference>
<feature type="region of interest" description="Disordered" evidence="3">
    <location>
        <begin position="216"/>
        <end position="264"/>
    </location>
</feature>
<evidence type="ECO:0000256" key="2">
    <source>
        <dbReference type="PROSITE-ProRule" id="PRU00703"/>
    </source>
</evidence>
<dbReference type="Proteomes" id="UP001165160">
    <property type="component" value="Unassembled WGS sequence"/>
</dbReference>
<dbReference type="Gene3D" id="3.10.20.90">
    <property type="entry name" value="Phosphatidylinositol 3-kinase Catalytic Subunit, Chain A, domain 1"/>
    <property type="match status" value="1"/>
</dbReference>
<dbReference type="SUPFAM" id="SSF54277">
    <property type="entry name" value="CAD &amp; PB1 domains"/>
    <property type="match status" value="1"/>
</dbReference>
<dbReference type="AlphaFoldDB" id="A0A9W6ZFX3"/>
<reference evidence="7" key="1">
    <citation type="journal article" date="2023" name="Commun. Biol.">
        <title>Genome analysis of Parmales, the sister group of diatoms, reveals the evolutionary specialization of diatoms from phago-mixotrophs to photoautotrophs.</title>
        <authorList>
            <person name="Ban H."/>
            <person name="Sato S."/>
            <person name="Yoshikawa S."/>
            <person name="Yamada K."/>
            <person name="Nakamura Y."/>
            <person name="Ichinomiya M."/>
            <person name="Sato N."/>
            <person name="Blanc-Mathieu R."/>
            <person name="Endo H."/>
            <person name="Kuwata A."/>
            <person name="Ogata H."/>
        </authorList>
    </citation>
    <scope>NUCLEOTIDE SEQUENCE [LARGE SCALE GENOMIC DNA]</scope>
    <source>
        <strain evidence="7">NIES 3699</strain>
    </source>
</reference>
<feature type="non-terminal residue" evidence="6">
    <location>
        <position position="1"/>
    </location>
</feature>
<keyword evidence="2" id="KW-0129">CBS domain</keyword>
<evidence type="ECO:0000259" key="5">
    <source>
        <dbReference type="PROSITE" id="PS51371"/>
    </source>
</evidence>